<feature type="region of interest" description="Disordered" evidence="1">
    <location>
        <begin position="138"/>
        <end position="215"/>
    </location>
</feature>
<dbReference type="AlphaFoldDB" id="A0A813XWV4"/>
<evidence type="ECO:0000313" key="2">
    <source>
        <dbReference type="EMBL" id="CAF0875973.1"/>
    </source>
</evidence>
<protein>
    <submittedName>
        <fullName evidence="2">Uncharacterized protein</fullName>
    </submittedName>
</protein>
<dbReference type="EMBL" id="CAJNOJ010000213">
    <property type="protein sequence ID" value="CAF1297379.1"/>
    <property type="molecule type" value="Genomic_DNA"/>
</dbReference>
<sequence>MNYPYPTPTPYIQAAMSQAVQAIINGTPLPPNCLVMAVPYQQVSPMMPQIRMPHQALPAKDQLVLTQKSPYYGPSPYRNPPPSTRAALPPQPFNYAIVPYMSKSKPKGKHRQPLHPNLYNSSSFDSYMQNLSWSRLFNHRPSQKTSKRASQDEPTTNSEKKASPTKKQESHSSLSSSSSSSSTSSTTSDETIRRVTVTSRPPSNMNTKQQTKGSLPFKYSSEFLPGIGKQQVKPNDVFIINKA</sequence>
<feature type="compositionally biased region" description="Basic and acidic residues" evidence="1">
    <location>
        <begin position="158"/>
        <end position="170"/>
    </location>
</feature>
<feature type="compositionally biased region" description="Basic residues" evidence="1">
    <location>
        <begin position="138"/>
        <end position="147"/>
    </location>
</feature>
<comment type="caution">
    <text evidence="2">The sequence shown here is derived from an EMBL/GenBank/DDBJ whole genome shotgun (WGS) entry which is preliminary data.</text>
</comment>
<proteinExistence type="predicted"/>
<accession>A0A813XWV4</accession>
<feature type="compositionally biased region" description="Low complexity" evidence="1">
    <location>
        <begin position="171"/>
        <end position="188"/>
    </location>
</feature>
<reference evidence="2" key="1">
    <citation type="submission" date="2021-02" db="EMBL/GenBank/DDBJ databases">
        <authorList>
            <person name="Nowell W R."/>
        </authorList>
    </citation>
    <scope>NUCLEOTIDE SEQUENCE</scope>
</reference>
<name>A0A813XWV4_ADIRI</name>
<dbReference type="OrthoDB" id="10041117at2759"/>
<dbReference type="Proteomes" id="UP000663828">
    <property type="component" value="Unassembled WGS sequence"/>
</dbReference>
<keyword evidence="4" id="KW-1185">Reference proteome</keyword>
<evidence type="ECO:0000313" key="4">
    <source>
        <dbReference type="Proteomes" id="UP000663828"/>
    </source>
</evidence>
<feature type="compositionally biased region" description="Polar residues" evidence="1">
    <location>
        <begin position="196"/>
        <end position="213"/>
    </location>
</feature>
<organism evidence="2 4">
    <name type="scientific">Adineta ricciae</name>
    <name type="common">Rotifer</name>
    <dbReference type="NCBI Taxonomy" id="249248"/>
    <lineage>
        <taxon>Eukaryota</taxon>
        <taxon>Metazoa</taxon>
        <taxon>Spiralia</taxon>
        <taxon>Gnathifera</taxon>
        <taxon>Rotifera</taxon>
        <taxon>Eurotatoria</taxon>
        <taxon>Bdelloidea</taxon>
        <taxon>Adinetida</taxon>
        <taxon>Adinetidae</taxon>
        <taxon>Adineta</taxon>
    </lineage>
</organism>
<evidence type="ECO:0000313" key="3">
    <source>
        <dbReference type="EMBL" id="CAF1297379.1"/>
    </source>
</evidence>
<dbReference type="Proteomes" id="UP000663852">
    <property type="component" value="Unassembled WGS sequence"/>
</dbReference>
<dbReference type="EMBL" id="CAJNOR010000310">
    <property type="protein sequence ID" value="CAF0875973.1"/>
    <property type="molecule type" value="Genomic_DNA"/>
</dbReference>
<evidence type="ECO:0000256" key="1">
    <source>
        <dbReference type="SAM" id="MobiDB-lite"/>
    </source>
</evidence>
<feature type="region of interest" description="Disordered" evidence="1">
    <location>
        <begin position="68"/>
        <end position="90"/>
    </location>
</feature>
<gene>
    <name evidence="3" type="ORF">EDS130_LOCUS30417</name>
    <name evidence="2" type="ORF">XAT740_LOCUS6740</name>
</gene>